<dbReference type="GO" id="GO:0015190">
    <property type="term" value="F:L-leucine transmembrane transporter activity"/>
    <property type="evidence" value="ECO:0007669"/>
    <property type="project" value="TreeGrafter"/>
</dbReference>
<evidence type="ECO:0000256" key="1">
    <source>
        <dbReference type="ARBA" id="ARBA00004651"/>
    </source>
</evidence>
<evidence type="ECO:0000256" key="6">
    <source>
        <dbReference type="ARBA" id="ARBA00022970"/>
    </source>
</evidence>
<sequence>MLLQQLINGLVIGSTYALVTIGFNMVYGVLELTNFAHSSFYMLAAYIGQFILLKFFMNISVPIALIITFLTSIIITASLGALMDKIALEPIRIKKGAPISSLISTVGVQTIINNSVLLIFGTVPLYFPDLLKLGKFTIYGGTVVQWIQVLILIMTLIIMLVLTFIVTRTRLGKSMRAISQNQVAARLMGININRVITLTFFIGTTVAGISGLMVAMYYQRVDTLMGASVGLKSFAAAVLGGMGSLPGAAIGGLLIGLLETLFAAYISSGYRDIVAFVILILVLLIRPSGLMGKKSVDKV</sequence>
<dbReference type="GO" id="GO:0015192">
    <property type="term" value="F:L-phenylalanine transmembrane transporter activity"/>
    <property type="evidence" value="ECO:0007669"/>
    <property type="project" value="TreeGrafter"/>
</dbReference>
<accession>A0AAE9SHF2</accession>
<dbReference type="GO" id="GO:0015808">
    <property type="term" value="P:L-alanine transport"/>
    <property type="evidence" value="ECO:0007669"/>
    <property type="project" value="TreeGrafter"/>
</dbReference>
<dbReference type="PANTHER" id="PTHR11795">
    <property type="entry name" value="BRANCHED-CHAIN AMINO ACID TRANSPORT SYSTEM PERMEASE PROTEIN LIVH"/>
    <property type="match status" value="1"/>
</dbReference>
<keyword evidence="4" id="KW-0997">Cell inner membrane</keyword>
<evidence type="ECO:0000256" key="3">
    <source>
        <dbReference type="ARBA" id="ARBA00022475"/>
    </source>
</evidence>
<dbReference type="GO" id="GO:1903806">
    <property type="term" value="P:L-isoleucine import across plasma membrane"/>
    <property type="evidence" value="ECO:0007669"/>
    <property type="project" value="TreeGrafter"/>
</dbReference>
<dbReference type="Pfam" id="PF02653">
    <property type="entry name" value="BPD_transp_2"/>
    <property type="match status" value="1"/>
</dbReference>
<dbReference type="GO" id="GO:0042941">
    <property type="term" value="P:D-alanine transmembrane transport"/>
    <property type="evidence" value="ECO:0007669"/>
    <property type="project" value="TreeGrafter"/>
</dbReference>
<evidence type="ECO:0000256" key="9">
    <source>
        <dbReference type="ARBA" id="ARBA00037998"/>
    </source>
</evidence>
<dbReference type="AlphaFoldDB" id="A0AAE9SHF2"/>
<keyword evidence="2" id="KW-0813">Transport</keyword>
<comment type="subcellular location">
    <subcellularLocation>
        <location evidence="1">Cell membrane</location>
        <topology evidence="1">Multi-pass membrane protein</topology>
    </subcellularLocation>
</comment>
<dbReference type="GO" id="GO:0005304">
    <property type="term" value="F:L-valine transmembrane transporter activity"/>
    <property type="evidence" value="ECO:0007669"/>
    <property type="project" value="TreeGrafter"/>
</dbReference>
<dbReference type="RefSeq" id="WP_255818716.1">
    <property type="nucleotide sequence ID" value="NZ_CP038804.1"/>
</dbReference>
<evidence type="ECO:0000256" key="10">
    <source>
        <dbReference type="SAM" id="Phobius"/>
    </source>
</evidence>
<reference evidence="11" key="1">
    <citation type="submission" date="2019-04" db="EMBL/GenBank/DDBJ databases">
        <title>Whole genome sequencing of oral phylogroup 2 treponemes.</title>
        <authorList>
            <person name="Chan Y."/>
            <person name="Zeng H.H."/>
            <person name="Yu X.L."/>
            <person name="Leung W.K."/>
            <person name="Watt R.M."/>
        </authorList>
    </citation>
    <scope>NUCLEOTIDE SEQUENCE</scope>
    <source>
        <strain evidence="11">OMZ 835</strain>
    </source>
</reference>
<evidence type="ECO:0000256" key="5">
    <source>
        <dbReference type="ARBA" id="ARBA00022692"/>
    </source>
</evidence>
<comment type="similarity">
    <text evidence="9">Belongs to the binding-protein-dependent transport system permease family. LivHM subfamily.</text>
</comment>
<evidence type="ECO:0000313" key="12">
    <source>
        <dbReference type="Proteomes" id="UP001058682"/>
    </source>
</evidence>
<protein>
    <submittedName>
        <fullName evidence="11">Branched-chain amino acid ABC transporter permease</fullName>
    </submittedName>
</protein>
<proteinExistence type="inferred from homology"/>
<evidence type="ECO:0000256" key="8">
    <source>
        <dbReference type="ARBA" id="ARBA00023136"/>
    </source>
</evidence>
<dbReference type="GO" id="GO:0015188">
    <property type="term" value="F:L-isoleucine transmembrane transporter activity"/>
    <property type="evidence" value="ECO:0007669"/>
    <property type="project" value="TreeGrafter"/>
</dbReference>
<dbReference type="PANTHER" id="PTHR11795:SF371">
    <property type="entry name" value="HIGH-AFFINITY BRANCHED-CHAIN AMINO ACID TRANSPORT SYSTEM PERMEASE PROTEIN LIVH"/>
    <property type="match status" value="1"/>
</dbReference>
<organism evidence="11 12">
    <name type="scientific">Treponema putidum</name>
    <dbReference type="NCBI Taxonomy" id="221027"/>
    <lineage>
        <taxon>Bacteria</taxon>
        <taxon>Pseudomonadati</taxon>
        <taxon>Spirochaetota</taxon>
        <taxon>Spirochaetia</taxon>
        <taxon>Spirochaetales</taxon>
        <taxon>Treponemataceae</taxon>
        <taxon>Treponema</taxon>
    </lineage>
</organism>
<feature type="transmembrane region" description="Helical" evidence="10">
    <location>
        <begin position="6"/>
        <end position="27"/>
    </location>
</feature>
<feature type="transmembrane region" description="Helical" evidence="10">
    <location>
        <begin position="248"/>
        <end position="267"/>
    </location>
</feature>
<feature type="transmembrane region" description="Helical" evidence="10">
    <location>
        <begin position="146"/>
        <end position="166"/>
    </location>
</feature>
<dbReference type="Proteomes" id="UP001058682">
    <property type="component" value="Chromosome"/>
</dbReference>
<feature type="transmembrane region" description="Helical" evidence="10">
    <location>
        <begin position="102"/>
        <end position="126"/>
    </location>
</feature>
<evidence type="ECO:0000256" key="2">
    <source>
        <dbReference type="ARBA" id="ARBA00022448"/>
    </source>
</evidence>
<gene>
    <name evidence="11" type="ORF">E4N74_02500</name>
</gene>
<dbReference type="InterPro" id="IPR052157">
    <property type="entry name" value="BCAA_transport_permease"/>
</dbReference>
<keyword evidence="5 10" id="KW-0812">Transmembrane</keyword>
<evidence type="ECO:0000256" key="7">
    <source>
        <dbReference type="ARBA" id="ARBA00022989"/>
    </source>
</evidence>
<keyword evidence="7 10" id="KW-1133">Transmembrane helix</keyword>
<dbReference type="InterPro" id="IPR001851">
    <property type="entry name" value="ABC_transp_permease"/>
</dbReference>
<keyword evidence="8 10" id="KW-0472">Membrane</keyword>
<evidence type="ECO:0000313" key="11">
    <source>
        <dbReference type="EMBL" id="UTY33000.1"/>
    </source>
</evidence>
<feature type="transmembrane region" description="Helical" evidence="10">
    <location>
        <begin position="273"/>
        <end position="292"/>
    </location>
</feature>
<feature type="transmembrane region" description="Helical" evidence="10">
    <location>
        <begin position="63"/>
        <end position="82"/>
    </location>
</feature>
<dbReference type="CDD" id="cd06582">
    <property type="entry name" value="TM_PBP1_LivH_like"/>
    <property type="match status" value="1"/>
</dbReference>
<feature type="transmembrane region" description="Helical" evidence="10">
    <location>
        <begin position="195"/>
        <end position="218"/>
    </location>
</feature>
<keyword evidence="3" id="KW-1003">Cell membrane</keyword>
<name>A0AAE9SHF2_9SPIR</name>
<evidence type="ECO:0000256" key="4">
    <source>
        <dbReference type="ARBA" id="ARBA00022519"/>
    </source>
</evidence>
<keyword evidence="6" id="KW-0029">Amino-acid transport</keyword>
<dbReference type="EMBL" id="CP038804">
    <property type="protein sequence ID" value="UTY33000.1"/>
    <property type="molecule type" value="Genomic_DNA"/>
</dbReference>
<dbReference type="GO" id="GO:0005886">
    <property type="term" value="C:plasma membrane"/>
    <property type="evidence" value="ECO:0007669"/>
    <property type="project" value="UniProtKB-SubCell"/>
</dbReference>